<accession>A0A1J6WYN4</accession>
<keyword evidence="1" id="KW-1133">Transmembrane helix</keyword>
<reference evidence="2 3" key="1">
    <citation type="submission" date="2016-09" db="EMBL/GenBank/DDBJ databases">
        <title>Bacillus aquimaris SAMM genome sequence reveals colonization and biosurfactant production capacities.</title>
        <authorList>
            <person name="Waghmode S.R."/>
            <person name="Suryavanshi M.V."/>
        </authorList>
    </citation>
    <scope>NUCLEOTIDE SEQUENCE [LARGE SCALE GENOMIC DNA]</scope>
    <source>
        <strain evidence="2 3">SAMM</strain>
    </source>
</reference>
<evidence type="ECO:0000313" key="2">
    <source>
        <dbReference type="EMBL" id="OIU73275.1"/>
    </source>
</evidence>
<keyword evidence="1" id="KW-0812">Transmembrane</keyword>
<feature type="transmembrane region" description="Helical" evidence="1">
    <location>
        <begin position="47"/>
        <end position="66"/>
    </location>
</feature>
<evidence type="ECO:0000313" key="3">
    <source>
        <dbReference type="Proteomes" id="UP000182062"/>
    </source>
</evidence>
<name>A0A1J6WYN4_9BACI</name>
<evidence type="ECO:0000256" key="1">
    <source>
        <dbReference type="SAM" id="Phobius"/>
    </source>
</evidence>
<keyword evidence="1" id="KW-0472">Membrane</keyword>
<dbReference type="EMBL" id="MINN01000011">
    <property type="protein sequence ID" value="OIU73275.1"/>
    <property type="molecule type" value="Genomic_DNA"/>
</dbReference>
<comment type="caution">
    <text evidence="2">The sequence shown here is derived from an EMBL/GenBank/DDBJ whole genome shotgun (WGS) entry which is preliminary data.</text>
</comment>
<dbReference type="AlphaFoldDB" id="A0A1J6WYN4"/>
<feature type="transmembrane region" description="Helical" evidence="1">
    <location>
        <begin position="12"/>
        <end position="31"/>
    </location>
</feature>
<organism evidence="2 3">
    <name type="scientific">Rossellomorea aquimaris</name>
    <dbReference type="NCBI Taxonomy" id="189382"/>
    <lineage>
        <taxon>Bacteria</taxon>
        <taxon>Bacillati</taxon>
        <taxon>Bacillota</taxon>
        <taxon>Bacilli</taxon>
        <taxon>Bacillales</taxon>
        <taxon>Bacillaceae</taxon>
        <taxon>Rossellomorea</taxon>
    </lineage>
</organism>
<dbReference type="OrthoDB" id="2869163at2"/>
<dbReference type="Proteomes" id="UP000182062">
    <property type="component" value="Unassembled WGS sequence"/>
</dbReference>
<gene>
    <name evidence="2" type="ORF">BHE18_14520</name>
</gene>
<dbReference type="RefSeq" id="WP_071616813.1">
    <property type="nucleotide sequence ID" value="NZ_MINN01000011.1"/>
</dbReference>
<protein>
    <submittedName>
        <fullName evidence="2">Uncharacterized protein</fullName>
    </submittedName>
</protein>
<keyword evidence="3" id="KW-1185">Reference proteome</keyword>
<sequence length="116" mass="13181">MADVFNQEFVVAIIIAFSAYIILRGIAIFFGKAGKGYLENIESPRKVFLQLIGVYYVVSGGLGLMIPRLDWKTEDIYFAIAYFAIISVVFWAGLDFFIKRDKKKQLQRSEGENAQV</sequence>
<feature type="transmembrane region" description="Helical" evidence="1">
    <location>
        <begin position="78"/>
        <end position="98"/>
    </location>
</feature>
<proteinExistence type="predicted"/>